<evidence type="ECO:0000313" key="1">
    <source>
        <dbReference type="EMBL" id="MBX41172.1"/>
    </source>
</evidence>
<dbReference type="AlphaFoldDB" id="A0A2P2NFD0"/>
<proteinExistence type="predicted"/>
<accession>A0A2P2NFD0</accession>
<reference evidence="1" key="1">
    <citation type="submission" date="2018-02" db="EMBL/GenBank/DDBJ databases">
        <title>Rhizophora mucronata_Transcriptome.</title>
        <authorList>
            <person name="Meera S.P."/>
            <person name="Sreeshan A."/>
            <person name="Augustine A."/>
        </authorList>
    </citation>
    <scope>NUCLEOTIDE SEQUENCE</scope>
    <source>
        <tissue evidence="1">Leaf</tissue>
    </source>
</reference>
<protein>
    <submittedName>
        <fullName evidence="1">Uncharacterized protein</fullName>
    </submittedName>
</protein>
<name>A0A2P2NFD0_RHIMU</name>
<sequence length="42" mass="4951">MDLIICMENLEPGKEKRRFTNPSYEEGWIIEMEMSVLSFEGP</sequence>
<organism evidence="1">
    <name type="scientific">Rhizophora mucronata</name>
    <name type="common">Asiatic mangrove</name>
    <dbReference type="NCBI Taxonomy" id="61149"/>
    <lineage>
        <taxon>Eukaryota</taxon>
        <taxon>Viridiplantae</taxon>
        <taxon>Streptophyta</taxon>
        <taxon>Embryophyta</taxon>
        <taxon>Tracheophyta</taxon>
        <taxon>Spermatophyta</taxon>
        <taxon>Magnoliopsida</taxon>
        <taxon>eudicotyledons</taxon>
        <taxon>Gunneridae</taxon>
        <taxon>Pentapetalae</taxon>
        <taxon>rosids</taxon>
        <taxon>fabids</taxon>
        <taxon>Malpighiales</taxon>
        <taxon>Rhizophoraceae</taxon>
        <taxon>Rhizophora</taxon>
    </lineage>
</organism>
<dbReference type="EMBL" id="GGEC01060688">
    <property type="protein sequence ID" value="MBX41172.1"/>
    <property type="molecule type" value="Transcribed_RNA"/>
</dbReference>